<dbReference type="PANTHER" id="PTHR11076">
    <property type="entry name" value="DNA REPAIR POLYMERASE UMUC / TRANSFERASE FAMILY MEMBER"/>
    <property type="match status" value="1"/>
</dbReference>
<dbReference type="CDD" id="cd01700">
    <property type="entry name" value="PolY_Pol_V_umuC"/>
    <property type="match status" value="1"/>
</dbReference>
<dbReference type="Gene3D" id="1.10.150.20">
    <property type="entry name" value="5' to 3' exonuclease, C-terminal subdomain"/>
    <property type="match status" value="1"/>
</dbReference>
<dbReference type="Gene3D" id="3.30.70.270">
    <property type="match status" value="1"/>
</dbReference>
<dbReference type="PROSITE" id="PS50173">
    <property type="entry name" value="UMUC"/>
    <property type="match status" value="1"/>
</dbReference>
<keyword evidence="3" id="KW-0741">SOS mutagenesis</keyword>
<evidence type="ECO:0000259" key="7">
    <source>
        <dbReference type="PROSITE" id="PS50173"/>
    </source>
</evidence>
<accession>A0A1H3TEX1</accession>
<dbReference type="Pfam" id="PF13438">
    <property type="entry name" value="DUF4113"/>
    <property type="match status" value="1"/>
</dbReference>
<dbReference type="InterPro" id="IPR017961">
    <property type="entry name" value="DNA_pol_Y-fam_little_finger"/>
</dbReference>
<dbReference type="Pfam" id="PF00817">
    <property type="entry name" value="IMS"/>
    <property type="match status" value="1"/>
</dbReference>
<dbReference type="GO" id="GO:0005829">
    <property type="term" value="C:cytosol"/>
    <property type="evidence" value="ECO:0007669"/>
    <property type="project" value="TreeGrafter"/>
</dbReference>
<keyword evidence="4" id="KW-0234">DNA repair</keyword>
<evidence type="ECO:0000256" key="5">
    <source>
        <dbReference type="ARBA" id="ARBA00023236"/>
    </source>
</evidence>
<comment type="function">
    <text evidence="6">Poorly processive, error-prone DNA polymerase involved in untargeted mutagenesis. Copies undamaged DNA at stalled replication forks, which arise in vivo from mismatched or misaligned primer ends. These misaligned primers can be extended by PolIV. Exhibits no 3'-5' exonuclease (proofreading) activity. May be involved in translesional synthesis, in conjunction with the beta clamp from PolIII.</text>
</comment>
<dbReference type="GO" id="GO:0009432">
    <property type="term" value="P:SOS response"/>
    <property type="evidence" value="ECO:0007669"/>
    <property type="project" value="UniProtKB-KW"/>
</dbReference>
<proteinExistence type="inferred from homology"/>
<dbReference type="InterPro" id="IPR001126">
    <property type="entry name" value="UmuC"/>
</dbReference>
<sequence length="424" mass="47338">MLAHVDVNSAYASFERVFNPSLDGRPLVVLSNNDGMVVAASREAKAIGLDLGKPWFELRPHAQRLGVAAVSSNYELYGDMSRRVMEVLERFTHELDVYSIDEAFLTVDRRAATDAAAMTRLGREIKNTLRRLLGVPVCVWIAPNRTLAKLANRTAKKLPVFDGVCVWTATRPEWRQQLMEALPVSEVWGIASRLERRLLGYGVRSIWDLATAEPVQVRKWFNVVVMRTALELRGVAAIGPEEDRTGRKDQLIVSRSFSEKVTTRAGIRQALSVYAQRAASRLVRHGQVAKTLTTFAGTSHWTEQMHHPSATVRLPFPTADPVELTRAAHLLLPQIEEGIRYARAGIMLTDLMQAGAQLPLEPFRHRHEDAGISTLIDSVQKMAGRESLALGYAGLRPGPSWQMKRELLTPRATTHWSELTTVKA</sequence>
<dbReference type="GO" id="GO:0003887">
    <property type="term" value="F:DNA-directed DNA polymerase activity"/>
    <property type="evidence" value="ECO:0007669"/>
    <property type="project" value="TreeGrafter"/>
</dbReference>
<keyword evidence="9" id="KW-1185">Reference proteome</keyword>
<dbReference type="Pfam" id="PF11799">
    <property type="entry name" value="IMS_C"/>
    <property type="match status" value="1"/>
</dbReference>
<dbReference type="InterPro" id="IPR025188">
    <property type="entry name" value="DUF4113"/>
</dbReference>
<evidence type="ECO:0000256" key="6">
    <source>
        <dbReference type="ARBA" id="ARBA00025589"/>
    </source>
</evidence>
<dbReference type="GO" id="GO:0042276">
    <property type="term" value="P:error-prone translesion synthesis"/>
    <property type="evidence" value="ECO:0007669"/>
    <property type="project" value="TreeGrafter"/>
</dbReference>
<dbReference type="InterPro" id="IPR043502">
    <property type="entry name" value="DNA/RNA_pol_sf"/>
</dbReference>
<keyword evidence="2" id="KW-0227">DNA damage</keyword>
<dbReference type="GO" id="GO:0006281">
    <property type="term" value="P:DNA repair"/>
    <property type="evidence" value="ECO:0007669"/>
    <property type="project" value="UniProtKB-KW"/>
</dbReference>
<protein>
    <submittedName>
        <fullName evidence="8">DNA polymerase V</fullName>
    </submittedName>
</protein>
<dbReference type="SUPFAM" id="SSF56672">
    <property type="entry name" value="DNA/RNA polymerases"/>
    <property type="match status" value="1"/>
</dbReference>
<evidence type="ECO:0000313" key="9">
    <source>
        <dbReference type="Proteomes" id="UP000198891"/>
    </source>
</evidence>
<name>A0A1H3TEX1_9MICO</name>
<dbReference type="STRING" id="381665.SAMN05216554_4120"/>
<organism evidence="8 9">
    <name type="scientific">Herbiconiux ginsengi</name>
    <dbReference type="NCBI Taxonomy" id="381665"/>
    <lineage>
        <taxon>Bacteria</taxon>
        <taxon>Bacillati</taxon>
        <taxon>Actinomycetota</taxon>
        <taxon>Actinomycetes</taxon>
        <taxon>Micrococcales</taxon>
        <taxon>Microbacteriaceae</taxon>
        <taxon>Herbiconiux</taxon>
    </lineage>
</organism>
<feature type="domain" description="UmuC" evidence="7">
    <location>
        <begin position="2"/>
        <end position="191"/>
    </location>
</feature>
<evidence type="ECO:0000256" key="3">
    <source>
        <dbReference type="ARBA" id="ARBA00023199"/>
    </source>
</evidence>
<evidence type="ECO:0000256" key="2">
    <source>
        <dbReference type="ARBA" id="ARBA00022763"/>
    </source>
</evidence>
<dbReference type="OrthoDB" id="9808813at2"/>
<dbReference type="AlphaFoldDB" id="A0A1H3TEX1"/>
<dbReference type="Gene3D" id="3.40.1170.60">
    <property type="match status" value="1"/>
</dbReference>
<dbReference type="EMBL" id="FNPZ01000005">
    <property type="protein sequence ID" value="SDZ48381.1"/>
    <property type="molecule type" value="Genomic_DNA"/>
</dbReference>
<dbReference type="PANTHER" id="PTHR11076:SF34">
    <property type="entry name" value="PROTEIN UMUC"/>
    <property type="match status" value="1"/>
</dbReference>
<dbReference type="InterPro" id="IPR043128">
    <property type="entry name" value="Rev_trsase/Diguanyl_cyclase"/>
</dbReference>
<evidence type="ECO:0000256" key="1">
    <source>
        <dbReference type="ARBA" id="ARBA00010945"/>
    </source>
</evidence>
<evidence type="ECO:0000313" key="8">
    <source>
        <dbReference type="EMBL" id="SDZ48381.1"/>
    </source>
</evidence>
<keyword evidence="5" id="KW-0742">SOS response</keyword>
<reference evidence="8 9" key="1">
    <citation type="submission" date="2016-10" db="EMBL/GenBank/DDBJ databases">
        <authorList>
            <person name="de Groot N.N."/>
        </authorList>
    </citation>
    <scope>NUCLEOTIDE SEQUENCE [LARGE SCALE GENOMIC DNA]</scope>
    <source>
        <strain evidence="8 9">CGMCC 4.3491</strain>
    </source>
</reference>
<dbReference type="RefSeq" id="WP_092557379.1">
    <property type="nucleotide sequence ID" value="NZ_FNPZ01000005.1"/>
</dbReference>
<gene>
    <name evidence="8" type="ORF">SAMN05216554_4120</name>
</gene>
<comment type="similarity">
    <text evidence="1">Belongs to the DNA polymerase type-Y family.</text>
</comment>
<evidence type="ECO:0000256" key="4">
    <source>
        <dbReference type="ARBA" id="ARBA00023204"/>
    </source>
</evidence>
<dbReference type="GO" id="GO:0003684">
    <property type="term" value="F:damaged DNA binding"/>
    <property type="evidence" value="ECO:0007669"/>
    <property type="project" value="InterPro"/>
</dbReference>
<dbReference type="InterPro" id="IPR050116">
    <property type="entry name" value="DNA_polymerase-Y"/>
</dbReference>
<dbReference type="Proteomes" id="UP000198891">
    <property type="component" value="Unassembled WGS sequence"/>
</dbReference>